<dbReference type="InterPro" id="IPR000866">
    <property type="entry name" value="AhpC/TSA"/>
</dbReference>
<accession>A0AA96RDE6</accession>
<dbReference type="RefSeq" id="WP_315603098.1">
    <property type="nucleotide sequence ID" value="NZ_CP130318.1"/>
</dbReference>
<proteinExistence type="predicted"/>
<organism evidence="7 8">
    <name type="scientific">Paenibacillus aurantius</name>
    <dbReference type="NCBI Taxonomy" id="2918900"/>
    <lineage>
        <taxon>Bacteria</taxon>
        <taxon>Bacillati</taxon>
        <taxon>Bacillota</taxon>
        <taxon>Bacilli</taxon>
        <taxon>Bacillales</taxon>
        <taxon>Paenibacillaceae</taxon>
        <taxon>Paenibacillus</taxon>
    </lineage>
</organism>
<dbReference type="Proteomes" id="UP001305702">
    <property type="component" value="Chromosome"/>
</dbReference>
<evidence type="ECO:0000256" key="1">
    <source>
        <dbReference type="ARBA" id="ARBA00004196"/>
    </source>
</evidence>
<evidence type="ECO:0000256" key="3">
    <source>
        <dbReference type="ARBA" id="ARBA00022968"/>
    </source>
</evidence>
<evidence type="ECO:0000256" key="2">
    <source>
        <dbReference type="ARBA" id="ARBA00022748"/>
    </source>
</evidence>
<comment type="subcellular location">
    <subcellularLocation>
        <location evidence="1">Cell envelope</location>
    </subcellularLocation>
</comment>
<gene>
    <name evidence="7" type="ORF">MJA45_17000</name>
</gene>
<reference evidence="7 8" key="1">
    <citation type="submission" date="2022-02" db="EMBL/GenBank/DDBJ databases">
        <title>Paenibacillus sp. MBLB1776 Whole Genome Shotgun Sequencing.</title>
        <authorList>
            <person name="Hwang C.Y."/>
            <person name="Cho E.-S."/>
            <person name="Seo M.-J."/>
        </authorList>
    </citation>
    <scope>NUCLEOTIDE SEQUENCE [LARGE SCALE GENOMIC DNA]</scope>
    <source>
        <strain evidence="7 8">MBLB1776</strain>
    </source>
</reference>
<sequence>MIRLGKRNKWVQISILVVVLVIGGLTMAGSVFKDDKLPRVGDKAPDFKLAGLDGQVHRLSDYKGKAVIVNFWGTFCEPCRKEMPDIQQQSKEWADSAVVLGVNVMGESKVTVKSFIDQVKVDFPILLDPDDATRRKYGVADFPTTFFINPEGKIVQIVTGPLKEQAIRQTLSAILKK</sequence>
<dbReference type="EMBL" id="CP130318">
    <property type="protein sequence ID" value="WNQ09326.1"/>
    <property type="molecule type" value="Genomic_DNA"/>
</dbReference>
<keyword evidence="4" id="KW-1015">Disulfide bond</keyword>
<dbReference type="GO" id="GO:0030313">
    <property type="term" value="C:cell envelope"/>
    <property type="evidence" value="ECO:0007669"/>
    <property type="project" value="UniProtKB-SubCell"/>
</dbReference>
<dbReference type="SUPFAM" id="SSF52833">
    <property type="entry name" value="Thioredoxin-like"/>
    <property type="match status" value="1"/>
</dbReference>
<dbReference type="CDD" id="cd02966">
    <property type="entry name" value="TlpA_like_family"/>
    <property type="match status" value="1"/>
</dbReference>
<evidence type="ECO:0000256" key="4">
    <source>
        <dbReference type="ARBA" id="ARBA00023157"/>
    </source>
</evidence>
<dbReference type="InterPro" id="IPR036249">
    <property type="entry name" value="Thioredoxin-like_sf"/>
</dbReference>
<dbReference type="PANTHER" id="PTHR42852">
    <property type="entry name" value="THIOL:DISULFIDE INTERCHANGE PROTEIN DSBE"/>
    <property type="match status" value="1"/>
</dbReference>
<name>A0AA96RDE6_9BACL</name>
<dbReference type="Gene3D" id="3.40.30.10">
    <property type="entry name" value="Glutaredoxin"/>
    <property type="match status" value="1"/>
</dbReference>
<keyword evidence="3" id="KW-0812">Transmembrane</keyword>
<keyword evidence="8" id="KW-1185">Reference proteome</keyword>
<dbReference type="InterPro" id="IPR013766">
    <property type="entry name" value="Thioredoxin_domain"/>
</dbReference>
<keyword evidence="2" id="KW-0201">Cytochrome c-type biogenesis</keyword>
<dbReference type="GO" id="GO:0017004">
    <property type="term" value="P:cytochrome complex assembly"/>
    <property type="evidence" value="ECO:0007669"/>
    <property type="project" value="UniProtKB-KW"/>
</dbReference>
<evidence type="ECO:0000313" key="8">
    <source>
        <dbReference type="Proteomes" id="UP001305702"/>
    </source>
</evidence>
<dbReference type="KEGG" id="paun:MJA45_17000"/>
<keyword evidence="5" id="KW-0676">Redox-active center</keyword>
<dbReference type="GO" id="GO:0016209">
    <property type="term" value="F:antioxidant activity"/>
    <property type="evidence" value="ECO:0007669"/>
    <property type="project" value="InterPro"/>
</dbReference>
<evidence type="ECO:0000256" key="5">
    <source>
        <dbReference type="ARBA" id="ARBA00023284"/>
    </source>
</evidence>
<dbReference type="PROSITE" id="PS51352">
    <property type="entry name" value="THIOREDOXIN_2"/>
    <property type="match status" value="1"/>
</dbReference>
<feature type="domain" description="Thioredoxin" evidence="6">
    <location>
        <begin position="38"/>
        <end position="176"/>
    </location>
</feature>
<keyword evidence="3" id="KW-0735">Signal-anchor</keyword>
<protein>
    <submittedName>
        <fullName evidence="7">Redoxin domain-containing protein</fullName>
    </submittedName>
</protein>
<dbReference type="AlphaFoldDB" id="A0AA96RDE6"/>
<dbReference type="PROSITE" id="PS00194">
    <property type="entry name" value="THIOREDOXIN_1"/>
    <property type="match status" value="1"/>
</dbReference>
<dbReference type="Pfam" id="PF00578">
    <property type="entry name" value="AhpC-TSA"/>
    <property type="match status" value="1"/>
</dbReference>
<dbReference type="InterPro" id="IPR017937">
    <property type="entry name" value="Thioredoxin_CS"/>
</dbReference>
<dbReference type="PANTHER" id="PTHR42852:SF6">
    <property type="entry name" value="THIOL:DISULFIDE INTERCHANGE PROTEIN DSBE"/>
    <property type="match status" value="1"/>
</dbReference>
<dbReference type="GO" id="GO:0016491">
    <property type="term" value="F:oxidoreductase activity"/>
    <property type="evidence" value="ECO:0007669"/>
    <property type="project" value="InterPro"/>
</dbReference>
<dbReference type="InterPro" id="IPR050553">
    <property type="entry name" value="Thioredoxin_ResA/DsbE_sf"/>
</dbReference>
<evidence type="ECO:0000259" key="6">
    <source>
        <dbReference type="PROSITE" id="PS51352"/>
    </source>
</evidence>
<evidence type="ECO:0000313" key="7">
    <source>
        <dbReference type="EMBL" id="WNQ09326.1"/>
    </source>
</evidence>